<comment type="caution">
    <text evidence="3">The sequence shown here is derived from an EMBL/GenBank/DDBJ whole genome shotgun (WGS) entry which is preliminary data.</text>
</comment>
<dbReference type="SUPFAM" id="SSF53474">
    <property type="entry name" value="alpha/beta-Hydrolases"/>
    <property type="match status" value="1"/>
</dbReference>
<dbReference type="InterPro" id="IPR029058">
    <property type="entry name" value="AB_hydrolase_fold"/>
</dbReference>
<dbReference type="AlphaFoldDB" id="A0A4Q7Y7X2"/>
<keyword evidence="4" id="KW-1185">Reference proteome</keyword>
<protein>
    <submittedName>
        <fullName evidence="3">Acetyl esterase/lipase</fullName>
    </submittedName>
</protein>
<dbReference type="GO" id="GO:0016787">
    <property type="term" value="F:hydrolase activity"/>
    <property type="evidence" value="ECO:0007669"/>
    <property type="project" value="UniProtKB-KW"/>
</dbReference>
<keyword evidence="1" id="KW-0378">Hydrolase</keyword>
<dbReference type="InterPro" id="IPR049492">
    <property type="entry name" value="BD-FAE-like_dom"/>
</dbReference>
<dbReference type="Pfam" id="PF20434">
    <property type="entry name" value="BD-FAE"/>
    <property type="match status" value="1"/>
</dbReference>
<reference evidence="3 4" key="1">
    <citation type="submission" date="2019-02" db="EMBL/GenBank/DDBJ databases">
        <title>Sequencing the genomes of 1000 actinobacteria strains.</title>
        <authorList>
            <person name="Klenk H.-P."/>
        </authorList>
    </citation>
    <scope>NUCLEOTIDE SEQUENCE [LARGE SCALE GENOMIC DNA]</scope>
    <source>
        <strain evidence="3 4">DSM 44509</strain>
    </source>
</reference>
<dbReference type="InterPro" id="IPR050300">
    <property type="entry name" value="GDXG_lipolytic_enzyme"/>
</dbReference>
<feature type="domain" description="BD-FAE-like" evidence="2">
    <location>
        <begin position="46"/>
        <end position="261"/>
    </location>
</feature>
<gene>
    <name evidence="3" type="ORF">BKA19_1764</name>
</gene>
<evidence type="ECO:0000259" key="2">
    <source>
        <dbReference type="Pfam" id="PF20434"/>
    </source>
</evidence>
<accession>A0A4Q7Y7X2</accession>
<dbReference type="Proteomes" id="UP000292507">
    <property type="component" value="Unassembled WGS sequence"/>
</dbReference>
<dbReference type="Gene3D" id="3.40.50.1820">
    <property type="entry name" value="alpha/beta hydrolase"/>
    <property type="match status" value="1"/>
</dbReference>
<organism evidence="3 4">
    <name type="scientific">Blastococcus saxobsidens</name>
    <dbReference type="NCBI Taxonomy" id="138336"/>
    <lineage>
        <taxon>Bacteria</taxon>
        <taxon>Bacillati</taxon>
        <taxon>Actinomycetota</taxon>
        <taxon>Actinomycetes</taxon>
        <taxon>Geodermatophilales</taxon>
        <taxon>Geodermatophilaceae</taxon>
        <taxon>Blastococcus</taxon>
    </lineage>
</organism>
<dbReference type="EMBL" id="SHKV01000001">
    <property type="protein sequence ID" value="RZU32075.1"/>
    <property type="molecule type" value="Genomic_DNA"/>
</dbReference>
<dbReference type="PANTHER" id="PTHR48081:SF13">
    <property type="entry name" value="ALPHA_BETA HYDROLASE"/>
    <property type="match status" value="1"/>
</dbReference>
<sequence length="311" mass="31962">MPTPALPLPPPAHELPLPPALPGRGGTRLLLGVPYAAIPGVRPLELDLHLPPPTGEPLPAVVFLHGGGWRLGSRHGAGPMYRDASPPPFARIAQAGIAVASVDYRLSAEATFPAQLHDAKAAVRWLRARSAELGIDPDRIAAWGESAGGHVAELLGLTADDAALEGDVGPAGPTSGVRAVVAWYAPSDVAAVATDTGADPADPTTREAQLLGASAVAVPELAAQASPIAHVSPGAPPFLLLHGRDDRFIPCAQSERLAAALEAAGADVELHLLDGADHMWLGAPDAADLALDLTTGWLLEQLAGTTEEEDR</sequence>
<evidence type="ECO:0000256" key="1">
    <source>
        <dbReference type="ARBA" id="ARBA00022801"/>
    </source>
</evidence>
<name>A0A4Q7Y7X2_9ACTN</name>
<dbReference type="PANTHER" id="PTHR48081">
    <property type="entry name" value="AB HYDROLASE SUPERFAMILY PROTEIN C4A8.06C"/>
    <property type="match status" value="1"/>
</dbReference>
<dbReference type="RefSeq" id="WP_104528985.1">
    <property type="nucleotide sequence ID" value="NZ_POQT01000020.1"/>
</dbReference>
<proteinExistence type="predicted"/>
<dbReference type="OrthoDB" id="9803828at2"/>
<evidence type="ECO:0000313" key="3">
    <source>
        <dbReference type="EMBL" id="RZU32075.1"/>
    </source>
</evidence>
<evidence type="ECO:0000313" key="4">
    <source>
        <dbReference type="Proteomes" id="UP000292507"/>
    </source>
</evidence>